<organism evidence="15 16">
    <name type="scientific">Loxostege sticticalis</name>
    <name type="common">Beet webworm moth</name>
    <dbReference type="NCBI Taxonomy" id="481309"/>
    <lineage>
        <taxon>Eukaryota</taxon>
        <taxon>Metazoa</taxon>
        <taxon>Ecdysozoa</taxon>
        <taxon>Arthropoda</taxon>
        <taxon>Hexapoda</taxon>
        <taxon>Insecta</taxon>
        <taxon>Pterygota</taxon>
        <taxon>Neoptera</taxon>
        <taxon>Endopterygota</taxon>
        <taxon>Lepidoptera</taxon>
        <taxon>Glossata</taxon>
        <taxon>Ditrysia</taxon>
        <taxon>Pyraloidea</taxon>
        <taxon>Crambidae</taxon>
        <taxon>Pyraustinae</taxon>
        <taxon>Loxostege</taxon>
    </lineage>
</organism>
<comment type="subcellular location">
    <subcellularLocation>
        <location evidence="4">Endoplasmic reticulum membrane</location>
        <topology evidence="4">Peripheral membrane protein</topology>
    </subcellularLocation>
    <subcellularLocation>
        <location evidence="3">Microsome membrane</location>
        <topology evidence="3">Peripheral membrane protein</topology>
    </subcellularLocation>
</comment>
<evidence type="ECO:0000313" key="16">
    <source>
        <dbReference type="Proteomes" id="UP001549920"/>
    </source>
</evidence>
<dbReference type="InterPro" id="IPR036396">
    <property type="entry name" value="Cyt_P450_sf"/>
</dbReference>
<dbReference type="InterPro" id="IPR017972">
    <property type="entry name" value="Cyt_P450_CS"/>
</dbReference>
<keyword evidence="6 14" id="KW-0349">Heme</keyword>
<dbReference type="Pfam" id="PF00067">
    <property type="entry name" value="p450"/>
    <property type="match status" value="1"/>
</dbReference>
<reference evidence="15 16" key="1">
    <citation type="submission" date="2024-06" db="EMBL/GenBank/DDBJ databases">
        <title>A chromosome-level genome assembly of beet webworm, Loxostege sticticalis.</title>
        <authorList>
            <person name="Zhang Y."/>
        </authorList>
    </citation>
    <scope>NUCLEOTIDE SEQUENCE [LARGE SCALE GENOMIC DNA]</scope>
    <source>
        <strain evidence="15">AQ026</strain>
        <tissue evidence="15">Whole body</tissue>
    </source>
</reference>
<evidence type="ECO:0000256" key="2">
    <source>
        <dbReference type="ARBA" id="ARBA00003690"/>
    </source>
</evidence>
<comment type="cofactor">
    <cofactor evidence="1">
        <name>heme</name>
        <dbReference type="ChEBI" id="CHEBI:30413"/>
    </cofactor>
</comment>
<sequence length="511" mass="58957">MILWLLVITALLYLAMFRFRRRRLYKLASLLPSPDSELPVLGIAYKFAGNTEHIMNAVKAINYETMKNNGILRAWIGPNLFIVLVNPADVEYLMKNYLEKGDYHRFTRAILGNGGIFAPVSIWRRRRKVMVPLFSPKIVETFVEVFSKQSEHLVKLLSSYANTGEISMWPFLSSYTLDSVCETTMGVKINAQGNPNTPFLLAMNTLLPLVSERYFQIWLQPDWLYKFFPKYKHHELNKKKLHDFTDEVIKKKREEQKTDMKNKTESDNEYDLGNYQTKTFLDHLINLSGGEEGYTNLELREETLTLAVAGTDTSAVATGFTMTLLAKYPHIQEKVYQELHEIFGDSERPLVKEDLLKMKYLDRVVKETMRLYPPVPMIIRKVEQDLKLPSGHLLPAGAIVAIQIWGVHHDAKYWGPTVEEFDPDRFLPERFNLAHPCSFMPFSHGPRNCVGYQYAIMSVKSVLSAVIRRYKLVGEPEKTAIPHIRCKVDVMLKAVDGYKLALERRKPEKSV</sequence>
<keyword evidence="11 14" id="KW-0408">Iron</keyword>
<evidence type="ECO:0000256" key="5">
    <source>
        <dbReference type="ARBA" id="ARBA00010617"/>
    </source>
</evidence>
<keyword evidence="10 14" id="KW-0560">Oxidoreductase</keyword>
<dbReference type="SUPFAM" id="SSF48264">
    <property type="entry name" value="Cytochrome P450"/>
    <property type="match status" value="1"/>
</dbReference>
<evidence type="ECO:0000256" key="7">
    <source>
        <dbReference type="ARBA" id="ARBA00022723"/>
    </source>
</evidence>
<evidence type="ECO:0000256" key="4">
    <source>
        <dbReference type="ARBA" id="ARBA00004406"/>
    </source>
</evidence>
<evidence type="ECO:0000256" key="9">
    <source>
        <dbReference type="ARBA" id="ARBA00022848"/>
    </source>
</evidence>
<name>A0ABR3I7U3_LOXSC</name>
<dbReference type="EMBL" id="JBEUOH010000007">
    <property type="protein sequence ID" value="KAL0892349.1"/>
    <property type="molecule type" value="Genomic_DNA"/>
</dbReference>
<dbReference type="PANTHER" id="PTHR24291">
    <property type="entry name" value="CYTOCHROME P450 FAMILY 4"/>
    <property type="match status" value="1"/>
</dbReference>
<comment type="caution">
    <text evidence="15">The sequence shown here is derived from an EMBL/GenBank/DDBJ whole genome shotgun (WGS) entry which is preliminary data.</text>
</comment>
<dbReference type="InterPro" id="IPR050196">
    <property type="entry name" value="Cytochrome_P450_Monoox"/>
</dbReference>
<evidence type="ECO:0008006" key="17">
    <source>
        <dbReference type="Google" id="ProtNLM"/>
    </source>
</evidence>
<dbReference type="PRINTS" id="PR00463">
    <property type="entry name" value="EP450I"/>
</dbReference>
<keyword evidence="12 14" id="KW-0503">Monooxygenase</keyword>
<comment type="function">
    <text evidence="2">May be involved in the metabolism of insect hormones and in the breakdown of synthetic insecticides.</text>
</comment>
<dbReference type="PRINTS" id="PR00385">
    <property type="entry name" value="P450"/>
</dbReference>
<evidence type="ECO:0000256" key="3">
    <source>
        <dbReference type="ARBA" id="ARBA00004174"/>
    </source>
</evidence>
<gene>
    <name evidence="15" type="ORF">ABMA27_015487</name>
</gene>
<dbReference type="Proteomes" id="UP001549920">
    <property type="component" value="Unassembled WGS sequence"/>
</dbReference>
<evidence type="ECO:0000256" key="14">
    <source>
        <dbReference type="RuleBase" id="RU000461"/>
    </source>
</evidence>
<dbReference type="Gene3D" id="1.10.630.10">
    <property type="entry name" value="Cytochrome P450"/>
    <property type="match status" value="1"/>
</dbReference>
<evidence type="ECO:0000256" key="12">
    <source>
        <dbReference type="ARBA" id="ARBA00023033"/>
    </source>
</evidence>
<protein>
    <recommendedName>
        <fullName evidence="17">Cytochrome P450</fullName>
    </recommendedName>
</protein>
<evidence type="ECO:0000256" key="1">
    <source>
        <dbReference type="ARBA" id="ARBA00001971"/>
    </source>
</evidence>
<dbReference type="PANTHER" id="PTHR24291:SF189">
    <property type="entry name" value="CYTOCHROME P450 4C3-RELATED"/>
    <property type="match status" value="1"/>
</dbReference>
<dbReference type="InterPro" id="IPR001128">
    <property type="entry name" value="Cyt_P450"/>
</dbReference>
<comment type="similarity">
    <text evidence="5 14">Belongs to the cytochrome P450 family.</text>
</comment>
<keyword evidence="7 14" id="KW-0479">Metal-binding</keyword>
<evidence type="ECO:0000256" key="11">
    <source>
        <dbReference type="ARBA" id="ARBA00023004"/>
    </source>
</evidence>
<keyword evidence="13" id="KW-0472">Membrane</keyword>
<dbReference type="InterPro" id="IPR002401">
    <property type="entry name" value="Cyt_P450_E_grp-I"/>
</dbReference>
<keyword evidence="8" id="KW-0256">Endoplasmic reticulum</keyword>
<accession>A0ABR3I7U3</accession>
<dbReference type="PROSITE" id="PS00086">
    <property type="entry name" value="CYTOCHROME_P450"/>
    <property type="match status" value="1"/>
</dbReference>
<evidence type="ECO:0000256" key="10">
    <source>
        <dbReference type="ARBA" id="ARBA00023002"/>
    </source>
</evidence>
<evidence type="ECO:0000313" key="15">
    <source>
        <dbReference type="EMBL" id="KAL0892349.1"/>
    </source>
</evidence>
<proteinExistence type="inferred from homology"/>
<dbReference type="CDD" id="cd20628">
    <property type="entry name" value="CYP4"/>
    <property type="match status" value="1"/>
</dbReference>
<evidence type="ECO:0000256" key="8">
    <source>
        <dbReference type="ARBA" id="ARBA00022824"/>
    </source>
</evidence>
<evidence type="ECO:0000256" key="13">
    <source>
        <dbReference type="ARBA" id="ARBA00023136"/>
    </source>
</evidence>
<evidence type="ECO:0000256" key="6">
    <source>
        <dbReference type="ARBA" id="ARBA00022617"/>
    </source>
</evidence>
<keyword evidence="9" id="KW-0492">Microsome</keyword>
<keyword evidence="16" id="KW-1185">Reference proteome</keyword>